<reference evidence="2 3" key="1">
    <citation type="journal article" date="2004" name="Syst. Appl. Microbiol.">
        <title>Cryptoendolithic actinomycetes from antarctic sandstone rock samples: Micromonospora endolithica sp. nov. and two isolates related to Micromonospora coerulea Jensen 1932.</title>
        <authorList>
            <person name="Hirsch P."/>
            <person name="Mevs U."/>
            <person name="Kroppenstedt R.M."/>
            <person name="Schumann P."/>
            <person name="Stackebrandt E."/>
        </authorList>
    </citation>
    <scope>NUCLEOTIDE SEQUENCE [LARGE SCALE GENOMIC DNA]</scope>
    <source>
        <strain evidence="2 3">JCM 12677</strain>
    </source>
</reference>
<name>A0A3A9Z0Y8_9ACTN</name>
<dbReference type="Proteomes" id="UP000281726">
    <property type="component" value="Unassembled WGS sequence"/>
</dbReference>
<dbReference type="RefSeq" id="WP_120730928.1">
    <property type="nucleotide sequence ID" value="NZ_RBAK01000012.1"/>
</dbReference>
<evidence type="ECO:0000313" key="3">
    <source>
        <dbReference type="Proteomes" id="UP000281726"/>
    </source>
</evidence>
<keyword evidence="3" id="KW-1185">Reference proteome</keyword>
<protein>
    <submittedName>
        <fullName evidence="2">Uncharacterized protein</fullName>
    </submittedName>
</protein>
<sequence>MENDFERPTREAAAEALNTLHADRERLANTVEAPRLLLVAFGALGAWWVAAAATTDPGSSYEPPTSGWIALAGGLAIAYLIRRETGIRFRVMGARAGWAVAGIVATCLALFSVSLGLVSSDLRWAVTLTSTTAFLITTWLAGVAYRSAIAELHRD</sequence>
<accession>A0A3A9Z0Y8</accession>
<feature type="transmembrane region" description="Helical" evidence="1">
    <location>
        <begin position="93"/>
        <end position="118"/>
    </location>
</feature>
<gene>
    <name evidence="2" type="ORF">D7223_25210</name>
</gene>
<evidence type="ECO:0000313" key="2">
    <source>
        <dbReference type="EMBL" id="RKN41047.1"/>
    </source>
</evidence>
<feature type="transmembrane region" description="Helical" evidence="1">
    <location>
        <begin position="124"/>
        <end position="145"/>
    </location>
</feature>
<dbReference type="OrthoDB" id="5123165at2"/>
<feature type="transmembrane region" description="Helical" evidence="1">
    <location>
        <begin position="65"/>
        <end position="81"/>
    </location>
</feature>
<evidence type="ECO:0000256" key="1">
    <source>
        <dbReference type="SAM" id="Phobius"/>
    </source>
</evidence>
<dbReference type="AlphaFoldDB" id="A0A3A9Z0Y8"/>
<proteinExistence type="predicted"/>
<feature type="transmembrane region" description="Helical" evidence="1">
    <location>
        <begin position="36"/>
        <end position="53"/>
    </location>
</feature>
<organism evidence="2 3">
    <name type="scientific">Micromonospora endolithica</name>
    <dbReference type="NCBI Taxonomy" id="230091"/>
    <lineage>
        <taxon>Bacteria</taxon>
        <taxon>Bacillati</taxon>
        <taxon>Actinomycetota</taxon>
        <taxon>Actinomycetes</taxon>
        <taxon>Micromonosporales</taxon>
        <taxon>Micromonosporaceae</taxon>
        <taxon>Micromonospora</taxon>
    </lineage>
</organism>
<keyword evidence="1" id="KW-1133">Transmembrane helix</keyword>
<keyword evidence="1" id="KW-0472">Membrane</keyword>
<comment type="caution">
    <text evidence="2">The sequence shown here is derived from an EMBL/GenBank/DDBJ whole genome shotgun (WGS) entry which is preliminary data.</text>
</comment>
<keyword evidence="1" id="KW-0812">Transmembrane</keyword>
<dbReference type="EMBL" id="RBAK01000012">
    <property type="protein sequence ID" value="RKN41047.1"/>
    <property type="molecule type" value="Genomic_DNA"/>
</dbReference>